<accession>A0A117M074</accession>
<reference evidence="2" key="1">
    <citation type="journal article" date="2015" name="MBio">
        <title>Genome-Resolved Metagenomic Analysis Reveals Roles for Candidate Phyla and Other Microbial Community Members in Biogeochemical Transformations in Oil Reservoirs.</title>
        <authorList>
            <person name="Hu P."/>
            <person name="Tom L."/>
            <person name="Singh A."/>
            <person name="Thomas B.C."/>
            <person name="Baker B.J."/>
            <person name="Piceno Y.M."/>
            <person name="Andersen G.L."/>
            <person name="Banfield J.F."/>
        </authorList>
    </citation>
    <scope>NUCLEOTIDE SEQUENCE [LARGE SCALE GENOMIC DNA]</scope>
</reference>
<proteinExistence type="predicted"/>
<dbReference type="AlphaFoldDB" id="A0A117M074"/>
<dbReference type="EMBL" id="LGGO01000056">
    <property type="protein sequence ID" value="KUK77199.1"/>
    <property type="molecule type" value="Genomic_DNA"/>
</dbReference>
<dbReference type="Proteomes" id="UP000053904">
    <property type="component" value="Unassembled WGS sequence"/>
</dbReference>
<gene>
    <name evidence="1" type="ORF">XD93_0480</name>
</gene>
<sequence>MEDEYILKQLESFNLNIADMEATELSAFLDLARNIKQNDYLSAIDYVNTRRKLADRTAMDKFKYLCGYLQRIKKIYQYQNNYGKSNNR</sequence>
<organism evidence="1 2">
    <name type="scientific">candidate division WS6 bacterium 34_10</name>
    <dbReference type="NCBI Taxonomy" id="1641389"/>
    <lineage>
        <taxon>Bacteria</taxon>
        <taxon>Candidatus Dojkabacteria</taxon>
    </lineage>
</organism>
<protein>
    <submittedName>
        <fullName evidence="1">Uncharacterized protein</fullName>
    </submittedName>
</protein>
<evidence type="ECO:0000313" key="2">
    <source>
        <dbReference type="Proteomes" id="UP000053904"/>
    </source>
</evidence>
<name>A0A117M074_9BACT</name>
<comment type="caution">
    <text evidence="1">The sequence shown here is derived from an EMBL/GenBank/DDBJ whole genome shotgun (WGS) entry which is preliminary data.</text>
</comment>
<evidence type="ECO:0000313" key="1">
    <source>
        <dbReference type="EMBL" id="KUK77199.1"/>
    </source>
</evidence>